<feature type="transmembrane region" description="Helical" evidence="9">
    <location>
        <begin position="131"/>
        <end position="152"/>
    </location>
</feature>
<name>A0Y921_9GAMM</name>
<evidence type="ECO:0000256" key="1">
    <source>
        <dbReference type="ARBA" id="ARBA00004429"/>
    </source>
</evidence>
<evidence type="ECO:0000313" key="11">
    <source>
        <dbReference type="EMBL" id="EAW32625.1"/>
    </source>
</evidence>
<dbReference type="eggNOG" id="COG4665">
    <property type="taxonomic scope" value="Bacteria"/>
</dbReference>
<comment type="subunit">
    <text evidence="9">The complex comprises the extracytoplasmic solute receptor protein and the two transmembrane proteins.</text>
</comment>
<protein>
    <recommendedName>
        <fullName evidence="9">TRAP transporter small permease protein</fullName>
    </recommendedName>
</protein>
<dbReference type="InterPro" id="IPR007387">
    <property type="entry name" value="TRAP_DctQ"/>
</dbReference>
<comment type="caution">
    <text evidence="11">The sequence shown here is derived from an EMBL/GenBank/DDBJ whole genome shotgun (WGS) entry which is preliminary data.</text>
</comment>
<dbReference type="EMBL" id="AAVT01000001">
    <property type="protein sequence ID" value="EAW32625.1"/>
    <property type="molecule type" value="Genomic_DNA"/>
</dbReference>
<evidence type="ECO:0000256" key="8">
    <source>
        <dbReference type="ARBA" id="ARBA00038436"/>
    </source>
</evidence>
<dbReference type="InterPro" id="IPR055348">
    <property type="entry name" value="DctQ"/>
</dbReference>
<keyword evidence="5 9" id="KW-0812">Transmembrane</keyword>
<evidence type="ECO:0000256" key="7">
    <source>
        <dbReference type="ARBA" id="ARBA00023136"/>
    </source>
</evidence>
<keyword evidence="2 9" id="KW-0813">Transport</keyword>
<evidence type="ECO:0000256" key="3">
    <source>
        <dbReference type="ARBA" id="ARBA00022475"/>
    </source>
</evidence>
<evidence type="ECO:0000256" key="6">
    <source>
        <dbReference type="ARBA" id="ARBA00022989"/>
    </source>
</evidence>
<keyword evidence="4 9" id="KW-0997">Cell inner membrane</keyword>
<evidence type="ECO:0000256" key="5">
    <source>
        <dbReference type="ARBA" id="ARBA00022692"/>
    </source>
</evidence>
<evidence type="ECO:0000256" key="9">
    <source>
        <dbReference type="RuleBase" id="RU369079"/>
    </source>
</evidence>
<dbReference type="GO" id="GO:0005886">
    <property type="term" value="C:plasma membrane"/>
    <property type="evidence" value="ECO:0007669"/>
    <property type="project" value="UniProtKB-SubCell"/>
</dbReference>
<evidence type="ECO:0000313" key="12">
    <source>
        <dbReference type="Proteomes" id="UP000004931"/>
    </source>
</evidence>
<dbReference type="GO" id="GO:0022857">
    <property type="term" value="F:transmembrane transporter activity"/>
    <property type="evidence" value="ECO:0007669"/>
    <property type="project" value="UniProtKB-UniRule"/>
</dbReference>
<keyword evidence="3" id="KW-1003">Cell membrane</keyword>
<keyword evidence="12" id="KW-1185">Reference proteome</keyword>
<sequence>MAILALIQNNIDRFSDVTGRILAWLCLLLMLLSCSVVFIRYGLGAGSIALQESVTYLHGTIFMLGAAYTLRHDGHVRVDIFYRNMSARSKAWVNCGGGIIFLLPLCVYFFISSWGFVQQSWEFREISSEPGGIPAVFLLKTLIPLMAVNLGLQAFAETLRNLLILIAREDSVQL</sequence>
<dbReference type="AlphaFoldDB" id="A0Y921"/>
<organism evidence="11 12">
    <name type="scientific">marine gamma proteobacterium HTCC2143</name>
    <dbReference type="NCBI Taxonomy" id="247633"/>
    <lineage>
        <taxon>Bacteria</taxon>
        <taxon>Pseudomonadati</taxon>
        <taxon>Pseudomonadota</taxon>
        <taxon>Gammaproteobacteria</taxon>
        <taxon>Cellvibrionales</taxon>
        <taxon>Spongiibacteraceae</taxon>
        <taxon>BD1-7 clade</taxon>
    </lineage>
</organism>
<dbReference type="OrthoDB" id="9795655at2"/>
<keyword evidence="7 9" id="KW-0472">Membrane</keyword>
<dbReference type="PANTHER" id="PTHR35011">
    <property type="entry name" value="2,3-DIKETO-L-GULONATE TRAP TRANSPORTER SMALL PERMEASE PROTEIN YIAM"/>
    <property type="match status" value="1"/>
</dbReference>
<feature type="transmembrane region" description="Helical" evidence="9">
    <location>
        <begin position="91"/>
        <end position="111"/>
    </location>
</feature>
<evidence type="ECO:0000259" key="10">
    <source>
        <dbReference type="Pfam" id="PF04290"/>
    </source>
</evidence>
<feature type="domain" description="Tripartite ATP-independent periplasmic transporters DctQ component" evidence="10">
    <location>
        <begin position="29"/>
        <end position="161"/>
    </location>
</feature>
<comment type="similarity">
    <text evidence="8 9">Belongs to the TRAP transporter small permease family.</text>
</comment>
<dbReference type="Proteomes" id="UP000004931">
    <property type="component" value="Unassembled WGS sequence"/>
</dbReference>
<comment type="subcellular location">
    <subcellularLocation>
        <location evidence="1 9">Cell inner membrane</location>
        <topology evidence="1 9">Multi-pass membrane protein</topology>
    </subcellularLocation>
</comment>
<comment type="function">
    <text evidence="9">Part of the tripartite ATP-independent periplasmic (TRAP) transport system.</text>
</comment>
<feature type="transmembrane region" description="Helical" evidence="9">
    <location>
        <begin position="21"/>
        <end position="41"/>
    </location>
</feature>
<gene>
    <name evidence="11" type="ORF">GP2143_15256</name>
</gene>
<dbReference type="PANTHER" id="PTHR35011:SF4">
    <property type="entry name" value="SLL1102 PROTEIN"/>
    <property type="match status" value="1"/>
</dbReference>
<accession>A0Y921</accession>
<dbReference type="STRING" id="247633.GP2143_15256"/>
<proteinExistence type="inferred from homology"/>
<evidence type="ECO:0000256" key="4">
    <source>
        <dbReference type="ARBA" id="ARBA00022519"/>
    </source>
</evidence>
<evidence type="ECO:0000256" key="2">
    <source>
        <dbReference type="ARBA" id="ARBA00022448"/>
    </source>
</evidence>
<reference evidence="11 12" key="1">
    <citation type="journal article" date="2010" name="J. Bacteriol.">
        <title>Genome sequence of the oligotrophic marine Gammaproteobacterium HTCC2143, isolated from the Oregon Coast.</title>
        <authorList>
            <person name="Oh H.M."/>
            <person name="Kang I."/>
            <person name="Ferriera S."/>
            <person name="Giovannoni S.J."/>
            <person name="Cho J.C."/>
        </authorList>
    </citation>
    <scope>NUCLEOTIDE SEQUENCE [LARGE SCALE GENOMIC DNA]</scope>
    <source>
        <strain evidence="11 12">HTCC2143</strain>
    </source>
</reference>
<keyword evidence="6 9" id="KW-1133">Transmembrane helix</keyword>
<feature type="transmembrane region" description="Helical" evidence="9">
    <location>
        <begin position="53"/>
        <end position="70"/>
    </location>
</feature>
<dbReference type="Pfam" id="PF04290">
    <property type="entry name" value="DctQ"/>
    <property type="match status" value="1"/>
</dbReference>